<gene>
    <name evidence="2" type="ORF">F4V43_11050</name>
</gene>
<protein>
    <submittedName>
        <fullName evidence="2">Uncharacterized protein</fullName>
    </submittedName>
</protein>
<evidence type="ECO:0000313" key="3">
    <source>
        <dbReference type="Proteomes" id="UP000367750"/>
    </source>
</evidence>
<reference evidence="2 3" key="1">
    <citation type="submission" date="2019-09" db="EMBL/GenBank/DDBJ databases">
        <title>Bacillus ochoae sp. nov., Paenibacillus whitsoniae sp. nov., Paenibacillus spiritus sp. nov. Isolated from the Mars Exploration Rover during spacecraft assembly.</title>
        <authorList>
            <person name="Seuylemezian A."/>
            <person name="Vaishampayan P."/>
        </authorList>
    </citation>
    <scope>NUCLEOTIDE SEQUENCE [LARGE SCALE GENOMIC DNA]</scope>
    <source>
        <strain evidence="2 3">MER_111</strain>
    </source>
</reference>
<accession>A0A5J5G893</accession>
<dbReference type="RefSeq" id="WP_150458301.1">
    <property type="nucleotide sequence ID" value="NZ_VYKK01000015.1"/>
</dbReference>
<dbReference type="EMBL" id="VYKK01000015">
    <property type="protein sequence ID" value="KAA9003946.1"/>
    <property type="molecule type" value="Genomic_DNA"/>
</dbReference>
<evidence type="ECO:0000256" key="1">
    <source>
        <dbReference type="SAM" id="MobiDB-lite"/>
    </source>
</evidence>
<feature type="compositionally biased region" description="Basic and acidic residues" evidence="1">
    <location>
        <begin position="1"/>
        <end position="26"/>
    </location>
</feature>
<feature type="region of interest" description="Disordered" evidence="1">
    <location>
        <begin position="1"/>
        <end position="65"/>
    </location>
</feature>
<sequence>MRDRNRGVRPRQNREEAAASQEEKANGPEQTLRNALKTEALRNRGDSPGYGQNGREDGANSSGQA</sequence>
<evidence type="ECO:0000313" key="2">
    <source>
        <dbReference type="EMBL" id="KAA9003946.1"/>
    </source>
</evidence>
<name>A0A5J5G893_9BACL</name>
<organism evidence="2 3">
    <name type="scientific">Paenibacillus spiritus</name>
    <dbReference type="NCBI Taxonomy" id="2496557"/>
    <lineage>
        <taxon>Bacteria</taxon>
        <taxon>Bacillati</taxon>
        <taxon>Bacillota</taxon>
        <taxon>Bacilli</taxon>
        <taxon>Bacillales</taxon>
        <taxon>Paenibacillaceae</taxon>
        <taxon>Paenibacillus</taxon>
    </lineage>
</organism>
<keyword evidence="3" id="KW-1185">Reference proteome</keyword>
<proteinExistence type="predicted"/>
<comment type="caution">
    <text evidence="2">The sequence shown here is derived from an EMBL/GenBank/DDBJ whole genome shotgun (WGS) entry which is preliminary data.</text>
</comment>
<dbReference type="AlphaFoldDB" id="A0A5J5G893"/>
<dbReference type="Proteomes" id="UP000367750">
    <property type="component" value="Unassembled WGS sequence"/>
</dbReference>